<feature type="compositionally biased region" description="Basic and acidic residues" evidence="1">
    <location>
        <begin position="7"/>
        <end position="18"/>
    </location>
</feature>
<sequence length="127" mass="14425">MNTASRLEYEREGCEERRRVRPPRSPHGDQLTVAYGGPSLGCLWHLAGIQEGGPTLVGRTFAYRPLIGRAFRRYRPPAGVQLVREVWEERHVRQPPTLKSMTEYHTFSSVSAVLQTSLISPPVNSRR</sequence>
<organism evidence="2 3">
    <name type="scientific">Portunus trituberculatus</name>
    <name type="common">Swimming crab</name>
    <name type="synonym">Neptunus trituberculatus</name>
    <dbReference type="NCBI Taxonomy" id="210409"/>
    <lineage>
        <taxon>Eukaryota</taxon>
        <taxon>Metazoa</taxon>
        <taxon>Ecdysozoa</taxon>
        <taxon>Arthropoda</taxon>
        <taxon>Crustacea</taxon>
        <taxon>Multicrustacea</taxon>
        <taxon>Malacostraca</taxon>
        <taxon>Eumalacostraca</taxon>
        <taxon>Eucarida</taxon>
        <taxon>Decapoda</taxon>
        <taxon>Pleocyemata</taxon>
        <taxon>Brachyura</taxon>
        <taxon>Eubrachyura</taxon>
        <taxon>Portunoidea</taxon>
        <taxon>Portunidae</taxon>
        <taxon>Portuninae</taxon>
        <taxon>Portunus</taxon>
    </lineage>
</organism>
<feature type="region of interest" description="Disordered" evidence="1">
    <location>
        <begin position="1"/>
        <end position="30"/>
    </location>
</feature>
<gene>
    <name evidence="2" type="ORF">E2C01_016982</name>
</gene>
<dbReference type="AlphaFoldDB" id="A0A5B7DSK9"/>
<dbReference type="EMBL" id="VSRR010001266">
    <property type="protein sequence ID" value="MPC23916.1"/>
    <property type="molecule type" value="Genomic_DNA"/>
</dbReference>
<name>A0A5B7DSK9_PORTR</name>
<dbReference type="Proteomes" id="UP000324222">
    <property type="component" value="Unassembled WGS sequence"/>
</dbReference>
<protein>
    <submittedName>
        <fullName evidence="2">Uncharacterized protein</fullName>
    </submittedName>
</protein>
<evidence type="ECO:0000313" key="3">
    <source>
        <dbReference type="Proteomes" id="UP000324222"/>
    </source>
</evidence>
<proteinExistence type="predicted"/>
<reference evidence="2 3" key="1">
    <citation type="submission" date="2019-05" db="EMBL/GenBank/DDBJ databases">
        <title>Another draft genome of Portunus trituberculatus and its Hox gene families provides insights of decapod evolution.</title>
        <authorList>
            <person name="Jeong J.-H."/>
            <person name="Song I."/>
            <person name="Kim S."/>
            <person name="Choi T."/>
            <person name="Kim D."/>
            <person name="Ryu S."/>
            <person name="Kim W."/>
        </authorList>
    </citation>
    <scope>NUCLEOTIDE SEQUENCE [LARGE SCALE GENOMIC DNA]</scope>
    <source>
        <tissue evidence="2">Muscle</tissue>
    </source>
</reference>
<comment type="caution">
    <text evidence="2">The sequence shown here is derived from an EMBL/GenBank/DDBJ whole genome shotgun (WGS) entry which is preliminary data.</text>
</comment>
<evidence type="ECO:0000256" key="1">
    <source>
        <dbReference type="SAM" id="MobiDB-lite"/>
    </source>
</evidence>
<keyword evidence="3" id="KW-1185">Reference proteome</keyword>
<evidence type="ECO:0000313" key="2">
    <source>
        <dbReference type="EMBL" id="MPC23916.1"/>
    </source>
</evidence>
<accession>A0A5B7DSK9</accession>